<keyword evidence="10" id="KW-0274">FAD</keyword>
<evidence type="ECO:0000256" key="15">
    <source>
        <dbReference type="ARBA" id="ARBA00023004"/>
    </source>
</evidence>
<dbReference type="CDD" id="cd06186">
    <property type="entry name" value="NOX_Duox_like_FAD_NADP"/>
    <property type="match status" value="1"/>
</dbReference>
<dbReference type="InterPro" id="IPR013130">
    <property type="entry name" value="Fe3_Rdtase_TM_dom"/>
</dbReference>
<keyword evidence="14" id="KW-0560">Oxidoreductase</keyword>
<dbReference type="InterPro" id="IPR013112">
    <property type="entry name" value="FAD-bd_8"/>
</dbReference>
<feature type="signal peptide" evidence="21">
    <location>
        <begin position="1"/>
        <end position="22"/>
    </location>
</feature>
<sequence length="743" mass="86078">MRLPFRLLFAAFLLSLLAISHSLVVVDSTLASACIYYLKTYDWGCGSHGNGMSAYKCRCANVNWLGSVANCIYSESNSTAAIDHALTHVATRCKQKAGYDYSLDDMKSFYLNATLFLRDPIEAIDTFNLVTDPVNVNQSEFDFYDQSFKDFSFSVQRSQWFGWGLVFYWAAVLAVSSLFNLNKRYLNIKFLNSNYLKKFLILPLIVNKNNSNSFLFTKVLRNAKIPSIVNFCILFVFAIQVIISCCVGYDLQLPNAFINDRWHMNMTLISYRTDLMSISLFPLIFFFGIRNNPFIPLTGLSFSTFNLYHKFIAYIMVILAFIHAIIWTVYSVRNGGYQAWFSDTYFQYGVAAMIISSILLFQSLRYFKDHIYEIFLLLHKILNVFFIVVMYFHINTLGWLGWIWSMVAIWCFDRFVRIVKICLSGGIQTVDLYRFDDNVIKMSIKKPKFFKYYQGSYSYIYFLSNSYWFYSFQSHPFSLVSSPIEDKGNLIIYFKAKNGITKSILKLLNDLKANEPLKLKIIIEGPYGNSTGIRKKAIENKKFVGIVGGLGVTAVYPSFVEVLKNRDSNSLEDKFNEKSLHSNNNNNNNNNSTDTSTVSSSKNDDINTYNHDDYYDNSYTDKFYWIINDLNNLNWFHKDLDWLVSKNCFVNVIYTGSKDIKFEELVNIPTNEIHYKITRKYSRPDLNEIVEKNIFESVEDNKEISILACGPEPFNNSVRYSIKNNITPEVSVKVNYHEENFGW</sequence>
<feature type="transmembrane region" description="Helical" evidence="20">
    <location>
        <begin position="271"/>
        <end position="290"/>
    </location>
</feature>
<dbReference type="InterPro" id="IPR039261">
    <property type="entry name" value="FNR_nucleotide-bd"/>
</dbReference>
<keyword evidence="16" id="KW-0406">Ion transport</keyword>
<keyword evidence="24" id="KW-1185">Reference proteome</keyword>
<dbReference type="Proteomes" id="UP000095038">
    <property type="component" value="Unassembled WGS sequence"/>
</dbReference>
<keyword evidence="15" id="KW-0408">Iron</keyword>
<feature type="transmembrane region" description="Helical" evidence="20">
    <location>
        <begin position="311"/>
        <end position="330"/>
    </location>
</feature>
<dbReference type="InterPro" id="IPR013121">
    <property type="entry name" value="Fe_red_NAD-bd_6"/>
</dbReference>
<keyword evidence="6" id="KW-1003">Cell membrane</keyword>
<dbReference type="SFLD" id="SFLDG01168">
    <property type="entry name" value="Ferric_reductase_subgroup_(FRE"/>
    <property type="match status" value="1"/>
</dbReference>
<dbReference type="PANTHER" id="PTHR32361">
    <property type="entry name" value="FERRIC/CUPRIC REDUCTASE TRANSMEMBRANE COMPONENT"/>
    <property type="match status" value="1"/>
</dbReference>
<dbReference type="GeneID" id="30966443"/>
<feature type="region of interest" description="Disordered" evidence="19">
    <location>
        <begin position="576"/>
        <end position="603"/>
    </location>
</feature>
<feature type="transmembrane region" description="Helical" evidence="20">
    <location>
        <begin position="160"/>
        <end position="181"/>
    </location>
</feature>
<evidence type="ECO:0000256" key="21">
    <source>
        <dbReference type="SAM" id="SignalP"/>
    </source>
</evidence>
<dbReference type="EMBL" id="KV454477">
    <property type="protein sequence ID" value="ODV62346.1"/>
    <property type="molecule type" value="Genomic_DNA"/>
</dbReference>
<dbReference type="GO" id="GO:0006879">
    <property type="term" value="P:intracellular iron ion homeostasis"/>
    <property type="evidence" value="ECO:0007669"/>
    <property type="project" value="TreeGrafter"/>
</dbReference>
<evidence type="ECO:0000256" key="20">
    <source>
        <dbReference type="SAM" id="Phobius"/>
    </source>
</evidence>
<evidence type="ECO:0000313" key="24">
    <source>
        <dbReference type="Proteomes" id="UP000095038"/>
    </source>
</evidence>
<dbReference type="STRING" id="1344418.A0A1D2VL55"/>
<dbReference type="InterPro" id="IPR051410">
    <property type="entry name" value="Ferric/Cupric_Reductase"/>
</dbReference>
<feature type="transmembrane region" description="Helical" evidence="20">
    <location>
        <begin position="345"/>
        <end position="367"/>
    </location>
</feature>
<dbReference type="FunCoup" id="A0A1D2VL55">
    <property type="interactions" value="437"/>
</dbReference>
<keyword evidence="5" id="KW-0813">Transport</keyword>
<feature type="transmembrane region" description="Helical" evidence="20">
    <location>
        <begin position="228"/>
        <end position="251"/>
    </location>
</feature>
<comment type="catalytic activity">
    <reaction evidence="18">
        <text>2 a Fe(II)-siderophore + NADP(+) + H(+) = 2 a Fe(III)-siderophore + NADPH</text>
        <dbReference type="Rhea" id="RHEA:28795"/>
        <dbReference type="Rhea" id="RHEA-COMP:11342"/>
        <dbReference type="Rhea" id="RHEA-COMP:11344"/>
        <dbReference type="ChEBI" id="CHEBI:15378"/>
        <dbReference type="ChEBI" id="CHEBI:29033"/>
        <dbReference type="ChEBI" id="CHEBI:29034"/>
        <dbReference type="ChEBI" id="CHEBI:57783"/>
        <dbReference type="ChEBI" id="CHEBI:58349"/>
        <dbReference type="EC" id="1.16.1.9"/>
    </reaction>
</comment>
<dbReference type="Gene3D" id="3.40.50.80">
    <property type="entry name" value="Nucleotide-binding domain of ferredoxin-NADP reductase (FNR) module"/>
    <property type="match status" value="1"/>
</dbReference>
<feature type="domain" description="FAD-binding FR-type" evidence="22">
    <location>
        <begin position="408"/>
        <end position="533"/>
    </location>
</feature>
<gene>
    <name evidence="23" type="ORF">ASCRUDRAFT_74746</name>
</gene>
<dbReference type="GO" id="GO:0006826">
    <property type="term" value="P:iron ion transport"/>
    <property type="evidence" value="ECO:0007669"/>
    <property type="project" value="EnsemblFungi"/>
</dbReference>
<dbReference type="Pfam" id="PF01794">
    <property type="entry name" value="Ferric_reduct"/>
    <property type="match status" value="1"/>
</dbReference>
<dbReference type="RefSeq" id="XP_020048653.1">
    <property type="nucleotide sequence ID" value="XM_020192807.1"/>
</dbReference>
<evidence type="ECO:0000256" key="5">
    <source>
        <dbReference type="ARBA" id="ARBA00022448"/>
    </source>
</evidence>
<keyword evidence="17 20" id="KW-0472">Membrane</keyword>
<evidence type="ECO:0000256" key="14">
    <source>
        <dbReference type="ARBA" id="ARBA00023002"/>
    </source>
</evidence>
<evidence type="ECO:0000256" key="10">
    <source>
        <dbReference type="ARBA" id="ARBA00022827"/>
    </source>
</evidence>
<reference evidence="24" key="1">
    <citation type="submission" date="2016-05" db="EMBL/GenBank/DDBJ databases">
        <title>Comparative genomics of biotechnologically important yeasts.</title>
        <authorList>
            <consortium name="DOE Joint Genome Institute"/>
            <person name="Riley R."/>
            <person name="Haridas S."/>
            <person name="Wolfe K.H."/>
            <person name="Lopes M.R."/>
            <person name="Hittinger C.T."/>
            <person name="Goker M."/>
            <person name="Salamov A."/>
            <person name="Wisecaver J."/>
            <person name="Long T.M."/>
            <person name="Aerts A.L."/>
            <person name="Barry K."/>
            <person name="Choi C."/>
            <person name="Clum A."/>
            <person name="Coughlan A.Y."/>
            <person name="Deshpande S."/>
            <person name="Douglass A.P."/>
            <person name="Hanson S.J."/>
            <person name="Klenk H.-P."/>
            <person name="Labutti K."/>
            <person name="Lapidus A."/>
            <person name="Lindquist E."/>
            <person name="Lipzen A."/>
            <person name="Meier-Kolthoff J.P."/>
            <person name="Ohm R.A."/>
            <person name="Otillar R.P."/>
            <person name="Pangilinan J."/>
            <person name="Peng Y."/>
            <person name="Rokas A."/>
            <person name="Rosa C.A."/>
            <person name="Scheuner C."/>
            <person name="Sibirny A.A."/>
            <person name="Slot J.C."/>
            <person name="Stielow J.B."/>
            <person name="Sun H."/>
            <person name="Kurtzman C.P."/>
            <person name="Blackwell M."/>
            <person name="Grigoriev I.V."/>
            <person name="Jeffries T.W."/>
        </authorList>
    </citation>
    <scope>NUCLEOTIDE SEQUENCE [LARGE SCALE GENOMIC DNA]</scope>
    <source>
        <strain evidence="24">DSM 1968</strain>
    </source>
</reference>
<evidence type="ECO:0000256" key="19">
    <source>
        <dbReference type="SAM" id="MobiDB-lite"/>
    </source>
</evidence>
<comment type="subcellular location">
    <subcellularLocation>
        <location evidence="2">Cell membrane</location>
        <topology evidence="2">Multi-pass membrane protein</topology>
    </subcellularLocation>
</comment>
<evidence type="ECO:0000259" key="22">
    <source>
        <dbReference type="PROSITE" id="PS51384"/>
    </source>
</evidence>
<dbReference type="Pfam" id="PF08030">
    <property type="entry name" value="NAD_binding_6"/>
    <property type="match status" value="1"/>
</dbReference>
<evidence type="ECO:0000256" key="18">
    <source>
        <dbReference type="ARBA" id="ARBA00048483"/>
    </source>
</evidence>
<evidence type="ECO:0000256" key="17">
    <source>
        <dbReference type="ARBA" id="ARBA00023136"/>
    </source>
</evidence>
<keyword evidence="21" id="KW-0732">Signal</keyword>
<dbReference type="GO" id="GO:0052851">
    <property type="term" value="F:ferric-chelate reductase (NADPH) activity"/>
    <property type="evidence" value="ECO:0007669"/>
    <property type="project" value="UniProtKB-EC"/>
</dbReference>
<dbReference type="InterPro" id="IPR017938">
    <property type="entry name" value="Riboflavin_synthase-like_b-brl"/>
</dbReference>
<dbReference type="EC" id="1.16.1.9" evidence="4"/>
<proteinExistence type="inferred from homology"/>
<keyword evidence="9 20" id="KW-0812">Transmembrane</keyword>
<dbReference type="AlphaFoldDB" id="A0A1D2VL55"/>
<evidence type="ECO:0000313" key="23">
    <source>
        <dbReference type="EMBL" id="ODV62346.1"/>
    </source>
</evidence>
<keyword evidence="12" id="KW-0249">Electron transport</keyword>
<evidence type="ECO:0000256" key="3">
    <source>
        <dbReference type="ARBA" id="ARBA00006278"/>
    </source>
</evidence>
<dbReference type="OrthoDB" id="167398at2759"/>
<dbReference type="SFLD" id="SFLDS00052">
    <property type="entry name" value="Ferric_Reductase_Domain"/>
    <property type="match status" value="1"/>
</dbReference>
<evidence type="ECO:0000256" key="11">
    <source>
        <dbReference type="ARBA" id="ARBA00022857"/>
    </source>
</evidence>
<evidence type="ECO:0000256" key="8">
    <source>
        <dbReference type="ARBA" id="ARBA00022630"/>
    </source>
</evidence>
<evidence type="ECO:0000256" key="1">
    <source>
        <dbReference type="ARBA" id="ARBA00001974"/>
    </source>
</evidence>
<accession>A0A1D2VL55</accession>
<dbReference type="GO" id="GO:0015677">
    <property type="term" value="P:copper ion import"/>
    <property type="evidence" value="ECO:0007669"/>
    <property type="project" value="EnsemblFungi"/>
</dbReference>
<evidence type="ECO:0000256" key="9">
    <source>
        <dbReference type="ARBA" id="ARBA00022692"/>
    </source>
</evidence>
<evidence type="ECO:0000256" key="13">
    <source>
        <dbReference type="ARBA" id="ARBA00022989"/>
    </source>
</evidence>
<keyword evidence="7" id="KW-0479">Metal-binding</keyword>
<organism evidence="23 24">
    <name type="scientific">Ascoidea rubescens DSM 1968</name>
    <dbReference type="NCBI Taxonomy" id="1344418"/>
    <lineage>
        <taxon>Eukaryota</taxon>
        <taxon>Fungi</taxon>
        <taxon>Dikarya</taxon>
        <taxon>Ascomycota</taxon>
        <taxon>Saccharomycotina</taxon>
        <taxon>Saccharomycetes</taxon>
        <taxon>Ascoideaceae</taxon>
        <taxon>Ascoidea</taxon>
    </lineage>
</organism>
<dbReference type="SUPFAM" id="SSF63380">
    <property type="entry name" value="Riboflavin synthase domain-like"/>
    <property type="match status" value="1"/>
</dbReference>
<evidence type="ECO:0000256" key="6">
    <source>
        <dbReference type="ARBA" id="ARBA00022475"/>
    </source>
</evidence>
<dbReference type="InParanoid" id="A0A1D2VL55"/>
<dbReference type="PROSITE" id="PS51384">
    <property type="entry name" value="FAD_FR"/>
    <property type="match status" value="1"/>
</dbReference>
<dbReference type="GO" id="GO:0005886">
    <property type="term" value="C:plasma membrane"/>
    <property type="evidence" value="ECO:0007669"/>
    <property type="project" value="UniProtKB-SubCell"/>
</dbReference>
<protein>
    <recommendedName>
        <fullName evidence="4">ferric-chelate reductase (NADPH)</fullName>
        <ecNumber evidence="4">1.16.1.9</ecNumber>
    </recommendedName>
</protein>
<keyword evidence="11" id="KW-0521">NADP</keyword>
<name>A0A1D2VL55_9ASCO</name>
<feature type="compositionally biased region" description="Low complexity" evidence="19">
    <location>
        <begin position="582"/>
        <end position="601"/>
    </location>
</feature>
<evidence type="ECO:0000256" key="7">
    <source>
        <dbReference type="ARBA" id="ARBA00022617"/>
    </source>
</evidence>
<keyword evidence="7" id="KW-0349">Heme</keyword>
<feature type="chain" id="PRO_5008910514" description="ferric-chelate reductase (NADPH)" evidence="21">
    <location>
        <begin position="23"/>
        <end position="743"/>
    </location>
</feature>
<dbReference type="InterPro" id="IPR017927">
    <property type="entry name" value="FAD-bd_FR_type"/>
</dbReference>
<comment type="similarity">
    <text evidence="3">Belongs to the ferric reductase (FRE) family.</text>
</comment>
<dbReference type="PANTHER" id="PTHR32361:SF25">
    <property type="entry name" value="FERRIC_CUPRIC REDUCTASE TRANSMEMBRANE COMPONENT 1"/>
    <property type="match status" value="1"/>
</dbReference>
<evidence type="ECO:0000256" key="4">
    <source>
        <dbReference type="ARBA" id="ARBA00012668"/>
    </source>
</evidence>
<evidence type="ECO:0000256" key="2">
    <source>
        <dbReference type="ARBA" id="ARBA00004651"/>
    </source>
</evidence>
<comment type="cofactor">
    <cofactor evidence="1">
        <name>FAD</name>
        <dbReference type="ChEBI" id="CHEBI:57692"/>
    </cofactor>
</comment>
<keyword evidence="13 20" id="KW-1133">Transmembrane helix</keyword>
<evidence type="ECO:0000256" key="16">
    <source>
        <dbReference type="ARBA" id="ARBA00023065"/>
    </source>
</evidence>
<evidence type="ECO:0000256" key="12">
    <source>
        <dbReference type="ARBA" id="ARBA00022982"/>
    </source>
</evidence>
<keyword evidence="8" id="KW-0285">Flavoprotein</keyword>
<dbReference type="Pfam" id="PF08022">
    <property type="entry name" value="FAD_binding_8"/>
    <property type="match status" value="1"/>
</dbReference>